<reference evidence="1 2" key="1">
    <citation type="journal article" date="2006" name="Nature">
        <title>Global trends of whole-genome duplications revealed by the ciliate Paramecium tetraurelia.</title>
        <authorList>
            <consortium name="Genoscope"/>
            <person name="Aury J.-M."/>
            <person name="Jaillon O."/>
            <person name="Duret L."/>
            <person name="Noel B."/>
            <person name="Jubin C."/>
            <person name="Porcel B.M."/>
            <person name="Segurens B."/>
            <person name="Daubin V."/>
            <person name="Anthouard V."/>
            <person name="Aiach N."/>
            <person name="Arnaiz O."/>
            <person name="Billaut A."/>
            <person name="Beisson J."/>
            <person name="Blanc I."/>
            <person name="Bouhouche K."/>
            <person name="Camara F."/>
            <person name="Duharcourt S."/>
            <person name="Guigo R."/>
            <person name="Gogendeau D."/>
            <person name="Katinka M."/>
            <person name="Keller A.-M."/>
            <person name="Kissmehl R."/>
            <person name="Klotz C."/>
            <person name="Koll F."/>
            <person name="Le Moue A."/>
            <person name="Lepere C."/>
            <person name="Malinsky S."/>
            <person name="Nowacki M."/>
            <person name="Nowak J.K."/>
            <person name="Plattner H."/>
            <person name="Poulain J."/>
            <person name="Ruiz F."/>
            <person name="Serrano V."/>
            <person name="Zagulski M."/>
            <person name="Dessen P."/>
            <person name="Betermier M."/>
            <person name="Weissenbach J."/>
            <person name="Scarpelli C."/>
            <person name="Schachter V."/>
            <person name="Sperling L."/>
            <person name="Meyer E."/>
            <person name="Cohen J."/>
            <person name="Wincker P."/>
        </authorList>
    </citation>
    <scope>NUCLEOTIDE SEQUENCE [LARGE SCALE GENOMIC DNA]</scope>
    <source>
        <strain evidence="1 2">Stock d4-2</strain>
    </source>
</reference>
<dbReference type="GeneID" id="5011437"/>
<sequence>KFSLKSQQLLCLFKRKFLEAKFSISLHQDKAMLKSALEKTTRIFTLLYFKIFLLCNKIYIEFLGKEYQTKLKIQSQINLSNFTSVTFTNIQFNFGENIYTSLDSTIINLYNLKQTLTLKIINCIFITENGLARNYTLQFNSNIPYSLIINNLILEKFRIFSSNLFQFEGQNNFQQNQVFLKKLTIRNSIFFNSTLFKFIALKNNLNFDSNFSDVEIIDTIFLQSSFILSNSLLNYTTGTVVFDNLRIKNIEMLFYSNFAQLPCVIFAKFETVQLENSRYFNNSRFYSSNKINIENCIINNTQIVDSNLIINDVDYSRSEQALFESSRIFIKSCNIINNYYNNHQQIILIKRYKEISDVYLLIEDFFLSNNRLTAKIQQSSISYYQSIIYFECQICLLQNIIISRGYGFPEISIPNSEILNIKNFTVSQDQRQMSKVLHTSMDCVKKFTIMDQYFILYIGQYKSVKIESFSILSCLSFNNAYIIFQGYDIMEASIDESIIIQNSKFLDNKLIITDSNKNAAIISITSSQSCVINISNSDFSNNHLNEYFQDSTSPSATVLYMSLQEGLTSIINCKFFNNLVTNSSDSIIYIKSSTLQLQNLQFTSSNIKFISNMSQSLIFPTIQNLGQIDFETAFPIKSKVEMDTLFSISLQGGGFYIATQGMSKILIQNSFFANTQTQLQSSVFSSGGCLYIDASLSQLIFSLINSSIDTSFAKQEGGGIVINPSEIYNRIELINLTIKDCFSIKYSFLAYSPNKVENLISNLKFQNINFYQTQNGLNSYLSLLEQLTNSQASQFINSNPLIFARFSNFTLNNCNFHSTYIQFLLQLDQVDNIILTDIKVINCSTFHSPLFKMNLRSEFAGQLRIYNLEFINVEQKQIAQDAACMLVDEELESEILCPKENQKDTLTIDETDFTLKRQHQLICNQILVFSNIESNFSLFEIDQLNSNQYIFVQHVKFSNTICETCQFGLMRILGFQQIEGQNMKFSYIEIRNCKCGNSGCLSIIKSTDVSSTLSSLSDNLRLLRQLDYDFLESKMNQQLSILKSTFINNSAQLGGSLYLN</sequence>
<dbReference type="InParanoid" id="A0BI88"/>
<dbReference type="PANTHER" id="PTHR11319">
    <property type="entry name" value="G PROTEIN-COUPLED RECEPTOR-RELATED"/>
    <property type="match status" value="1"/>
</dbReference>
<protein>
    <recommendedName>
        <fullName evidence="3">Transmembrane protein</fullName>
    </recommendedName>
</protein>
<evidence type="ECO:0000313" key="2">
    <source>
        <dbReference type="Proteomes" id="UP000000600"/>
    </source>
</evidence>
<dbReference type="AlphaFoldDB" id="A0BI88"/>
<dbReference type="EMBL" id="CT867996">
    <property type="protein sequence ID" value="CAK58255.1"/>
    <property type="molecule type" value="Genomic_DNA"/>
</dbReference>
<accession>A0BI88</accession>
<dbReference type="KEGG" id="ptm:GSPATT00029291001"/>
<gene>
    <name evidence="1" type="ORF">GSPATT00029291001</name>
</gene>
<dbReference type="HOGENOM" id="CLU_289451_0_0_1"/>
<name>A0BI88_PARTE</name>
<proteinExistence type="predicted"/>
<organism evidence="1 2">
    <name type="scientific">Paramecium tetraurelia</name>
    <dbReference type="NCBI Taxonomy" id="5888"/>
    <lineage>
        <taxon>Eukaryota</taxon>
        <taxon>Sar</taxon>
        <taxon>Alveolata</taxon>
        <taxon>Ciliophora</taxon>
        <taxon>Intramacronucleata</taxon>
        <taxon>Oligohymenophorea</taxon>
        <taxon>Peniculida</taxon>
        <taxon>Parameciidae</taxon>
        <taxon>Paramecium</taxon>
    </lineage>
</organism>
<dbReference type="PANTHER" id="PTHR11319:SF35">
    <property type="entry name" value="OUTER MEMBRANE PROTEIN PMPC-RELATED"/>
    <property type="match status" value="1"/>
</dbReference>
<dbReference type="RefSeq" id="XP_001425653.1">
    <property type="nucleotide sequence ID" value="XM_001425616.2"/>
</dbReference>
<evidence type="ECO:0008006" key="3">
    <source>
        <dbReference type="Google" id="ProtNLM"/>
    </source>
</evidence>
<dbReference type="OrthoDB" id="77931at2759"/>
<keyword evidence="2" id="KW-1185">Reference proteome</keyword>
<feature type="non-terminal residue" evidence="1">
    <location>
        <position position="1"/>
    </location>
</feature>
<evidence type="ECO:0000313" key="1">
    <source>
        <dbReference type="EMBL" id="CAK58255.1"/>
    </source>
</evidence>
<dbReference type="Proteomes" id="UP000000600">
    <property type="component" value="Unassembled WGS sequence"/>
</dbReference>